<evidence type="ECO:0000256" key="2">
    <source>
        <dbReference type="ARBA" id="ARBA00022723"/>
    </source>
</evidence>
<organism evidence="11 12">
    <name type="scientific">Penaeus vannamei</name>
    <name type="common">Whiteleg shrimp</name>
    <name type="synonym">Litopenaeus vannamei</name>
    <dbReference type="NCBI Taxonomy" id="6689"/>
    <lineage>
        <taxon>Eukaryota</taxon>
        <taxon>Metazoa</taxon>
        <taxon>Ecdysozoa</taxon>
        <taxon>Arthropoda</taxon>
        <taxon>Crustacea</taxon>
        <taxon>Multicrustacea</taxon>
        <taxon>Malacostraca</taxon>
        <taxon>Eumalacostraca</taxon>
        <taxon>Eucarida</taxon>
        <taxon>Decapoda</taxon>
        <taxon>Dendrobranchiata</taxon>
        <taxon>Penaeoidea</taxon>
        <taxon>Penaeidae</taxon>
        <taxon>Penaeus</taxon>
    </lineage>
</organism>
<feature type="active site" evidence="8">
    <location>
        <position position="335"/>
    </location>
</feature>
<dbReference type="SUPFAM" id="SSF55486">
    <property type="entry name" value="Metalloproteases ('zincins'), catalytic domain"/>
    <property type="match status" value="1"/>
</dbReference>
<dbReference type="GO" id="GO:0046872">
    <property type="term" value="F:metal ion binding"/>
    <property type="evidence" value="ECO:0007669"/>
    <property type="project" value="UniProtKB-KW"/>
</dbReference>
<comment type="caution">
    <text evidence="8">Lacks conserved residue(s) required for the propagation of feature annotation.</text>
</comment>
<dbReference type="GO" id="GO:0004222">
    <property type="term" value="F:metalloendopeptidase activity"/>
    <property type="evidence" value="ECO:0007669"/>
    <property type="project" value="InterPro"/>
</dbReference>
<dbReference type="Gene3D" id="3.40.390.10">
    <property type="entry name" value="Collagenase (Catalytic Domain)"/>
    <property type="match status" value="1"/>
</dbReference>
<evidence type="ECO:0000256" key="8">
    <source>
        <dbReference type="PROSITE-ProRule" id="PRU00276"/>
    </source>
</evidence>
<proteinExistence type="predicted"/>
<evidence type="ECO:0000256" key="7">
    <source>
        <dbReference type="ARBA" id="ARBA00023180"/>
    </source>
</evidence>
<sequence length="484" mass="52285">MKTALILISVLAAFANASVLRSSSVEQAPATVRVSGSRSSLEPLKLTVKAFNEEHQLRLQPAPSPLAAEFKLQTTARDSQGRLVIEDAPHDSLVPDLYHDPDTGAVVSVDGTQVEGLITPTLAIKANKDGTHQAQRQYIAEAGAYNDYLEIPTEVRQYQAQAKSPKSRRGALSVTAELYVIVDSTLAQLLGSNRKVKEYLSVFWNGVNKRFATMSDPKVNLVLSGALIVRDSADETYINDNILLENYIHGENTLKSVSDWLFQNKATLPVYDVAYLMTGKDMADVESGMIQKGLAGIAWRGAACVVASGNKRSFNTGMGEDMGVYYVGVMTAAHEIAHNLGSPHDGKDGAEACSWDDGYIMSYIPGKANKLFFSSCSQKLMKEYMASDGGACLRRTQVGEKIPLSSKLPGELVSMDEQCQKQTGKSDAYASKSVSEDSLCVQLVCQWQVKVGYSIWTYTQSTGRPAAEGSACRSGGVCTNGACQ</sequence>
<feature type="signal peptide" evidence="9">
    <location>
        <begin position="1"/>
        <end position="17"/>
    </location>
</feature>
<feature type="binding site" evidence="8">
    <location>
        <position position="344"/>
    </location>
    <ligand>
        <name>Zn(2+)</name>
        <dbReference type="ChEBI" id="CHEBI:29105"/>
        <note>catalytic</note>
    </ligand>
</feature>
<reference evidence="11 12" key="1">
    <citation type="submission" date="2018-04" db="EMBL/GenBank/DDBJ databases">
        <authorList>
            <person name="Zhang X."/>
            <person name="Yuan J."/>
            <person name="Li F."/>
            <person name="Xiang J."/>
        </authorList>
    </citation>
    <scope>NUCLEOTIDE SEQUENCE [LARGE SCALE GENOMIC DNA]</scope>
    <source>
        <tissue evidence="11">Muscle</tissue>
    </source>
</reference>
<dbReference type="GO" id="GO:0006509">
    <property type="term" value="P:membrane protein ectodomain proteolysis"/>
    <property type="evidence" value="ECO:0007669"/>
    <property type="project" value="TreeGrafter"/>
</dbReference>
<keyword evidence="4 8" id="KW-0862">Zinc</keyword>
<dbReference type="Pfam" id="PF17771">
    <property type="entry name" value="ADAMTS_CR_2"/>
    <property type="match status" value="1"/>
</dbReference>
<name>A0A423SKY2_PENVA</name>
<feature type="domain" description="Peptidase M12B" evidence="10">
    <location>
        <begin position="174"/>
        <end position="397"/>
    </location>
</feature>
<keyword evidence="12" id="KW-1185">Reference proteome</keyword>
<dbReference type="PANTHER" id="PTHR11905:SF159">
    <property type="entry name" value="ADAM METALLOPROTEASE"/>
    <property type="match status" value="1"/>
</dbReference>
<dbReference type="InterPro" id="IPR001590">
    <property type="entry name" value="Peptidase_M12B"/>
</dbReference>
<keyword evidence="9" id="KW-0732">Signal</keyword>
<keyword evidence="3" id="KW-0378">Hydrolase</keyword>
<keyword evidence="6" id="KW-1015">Disulfide bond</keyword>
<feature type="chain" id="PRO_5019547471" description="Peptidase M12B domain-containing protein" evidence="9">
    <location>
        <begin position="18"/>
        <end position="484"/>
    </location>
</feature>
<evidence type="ECO:0000259" key="10">
    <source>
        <dbReference type="PROSITE" id="PS50215"/>
    </source>
</evidence>
<evidence type="ECO:0000256" key="9">
    <source>
        <dbReference type="SAM" id="SignalP"/>
    </source>
</evidence>
<dbReference type="PANTHER" id="PTHR11905">
    <property type="entry name" value="ADAM A DISINTEGRIN AND METALLOPROTEASE DOMAIN"/>
    <property type="match status" value="1"/>
</dbReference>
<keyword evidence="7" id="KW-0325">Glycoprotein</keyword>
<evidence type="ECO:0000256" key="5">
    <source>
        <dbReference type="ARBA" id="ARBA00023049"/>
    </source>
</evidence>
<evidence type="ECO:0000313" key="11">
    <source>
        <dbReference type="EMBL" id="ROT64908.1"/>
    </source>
</evidence>
<gene>
    <name evidence="11" type="ORF">C7M84_017149</name>
</gene>
<evidence type="ECO:0000256" key="1">
    <source>
        <dbReference type="ARBA" id="ARBA00022670"/>
    </source>
</evidence>
<keyword evidence="5" id="KW-0482">Metalloprotease</keyword>
<dbReference type="InterPro" id="IPR024079">
    <property type="entry name" value="MetalloPept_cat_dom_sf"/>
</dbReference>
<comment type="caution">
    <text evidence="11">The sequence shown here is derived from an EMBL/GenBank/DDBJ whole genome shotgun (WGS) entry which is preliminary data.</text>
</comment>
<dbReference type="PROSITE" id="PS50215">
    <property type="entry name" value="ADAM_MEPRO"/>
    <property type="match status" value="1"/>
</dbReference>
<evidence type="ECO:0000313" key="12">
    <source>
        <dbReference type="Proteomes" id="UP000283509"/>
    </source>
</evidence>
<feature type="binding site" evidence="8">
    <location>
        <position position="338"/>
    </location>
    <ligand>
        <name>Zn(2+)</name>
        <dbReference type="ChEBI" id="CHEBI:29105"/>
        <note>catalytic</note>
    </ligand>
</feature>
<accession>A0A423SKY2</accession>
<dbReference type="Gene3D" id="3.40.1620.60">
    <property type="match status" value="1"/>
</dbReference>
<evidence type="ECO:0000256" key="6">
    <source>
        <dbReference type="ARBA" id="ARBA00023157"/>
    </source>
</evidence>
<keyword evidence="1" id="KW-0645">Protease</keyword>
<reference evidence="11 12" key="2">
    <citation type="submission" date="2019-01" db="EMBL/GenBank/DDBJ databases">
        <title>The decoding of complex shrimp genome reveals the adaptation for benthos swimmer, frequently molting mechanism and breeding impact on genome.</title>
        <authorList>
            <person name="Sun Y."/>
            <person name="Gao Y."/>
            <person name="Yu Y."/>
        </authorList>
    </citation>
    <scope>NUCLEOTIDE SEQUENCE [LARGE SCALE GENOMIC DNA]</scope>
    <source>
        <tissue evidence="11">Muscle</tissue>
    </source>
</reference>
<keyword evidence="2 8" id="KW-0479">Metal-binding</keyword>
<dbReference type="Proteomes" id="UP000283509">
    <property type="component" value="Unassembled WGS sequence"/>
</dbReference>
<dbReference type="EMBL" id="QCYY01003170">
    <property type="protein sequence ID" value="ROT64908.1"/>
    <property type="molecule type" value="Genomic_DNA"/>
</dbReference>
<dbReference type="OrthoDB" id="6493677at2759"/>
<dbReference type="AlphaFoldDB" id="A0A423SKY2"/>
<protein>
    <recommendedName>
        <fullName evidence="10">Peptidase M12B domain-containing protein</fullName>
    </recommendedName>
</protein>
<dbReference type="InterPro" id="IPR041645">
    <property type="entry name" value="ADAMTS_CR_2"/>
</dbReference>
<evidence type="ECO:0000256" key="3">
    <source>
        <dbReference type="ARBA" id="ARBA00022801"/>
    </source>
</evidence>
<feature type="binding site" evidence="8">
    <location>
        <position position="334"/>
    </location>
    <ligand>
        <name>Zn(2+)</name>
        <dbReference type="ChEBI" id="CHEBI:29105"/>
        <note>catalytic</note>
    </ligand>
</feature>
<evidence type="ECO:0000256" key="4">
    <source>
        <dbReference type="ARBA" id="ARBA00022833"/>
    </source>
</evidence>
<dbReference type="Pfam" id="PF13688">
    <property type="entry name" value="Reprolysin_5"/>
    <property type="match status" value="1"/>
</dbReference>